<evidence type="ECO:0000259" key="4">
    <source>
        <dbReference type="Pfam" id="PF18199"/>
    </source>
</evidence>
<dbReference type="Gene3D" id="1.10.8.1220">
    <property type="match status" value="1"/>
</dbReference>
<dbReference type="Pfam" id="PF18198">
    <property type="entry name" value="AAA_lid_11"/>
    <property type="match status" value="1"/>
</dbReference>
<keyword evidence="5" id="KW-0547">Nucleotide-binding</keyword>
<dbReference type="GO" id="GO:0007018">
    <property type="term" value="P:microtubule-based movement"/>
    <property type="evidence" value="ECO:0007669"/>
    <property type="project" value="InterPro"/>
</dbReference>
<feature type="domain" description="Dynein heavy chain C-terminal" evidence="4">
    <location>
        <begin position="950"/>
        <end position="1234"/>
    </location>
</feature>
<dbReference type="InterPro" id="IPR041228">
    <property type="entry name" value="Dynein_C"/>
</dbReference>
<dbReference type="PANTHER" id="PTHR45703">
    <property type="entry name" value="DYNEIN HEAVY CHAIN"/>
    <property type="match status" value="1"/>
</dbReference>
<evidence type="ECO:0000259" key="1">
    <source>
        <dbReference type="Pfam" id="PF03028"/>
    </source>
</evidence>
<dbReference type="GO" id="GO:0045505">
    <property type="term" value="F:dynein intermediate chain binding"/>
    <property type="evidence" value="ECO:0007669"/>
    <property type="project" value="InterPro"/>
</dbReference>
<dbReference type="InterPro" id="IPR027417">
    <property type="entry name" value="P-loop_NTPase"/>
</dbReference>
<dbReference type="VEuPathDB" id="TriTrypDB:ADEAN_000592300"/>
<reference evidence="5 6" key="1">
    <citation type="submission" date="2020-08" db="EMBL/GenBank/DDBJ databases">
        <authorList>
            <person name="Newling K."/>
            <person name="Davey J."/>
            <person name="Forrester S."/>
        </authorList>
    </citation>
    <scope>NUCLEOTIDE SEQUENCE [LARGE SCALE GENOMIC DNA]</scope>
    <source>
        <strain evidence="6">Crithidia deanei Carvalho (ATCC PRA-265)</strain>
    </source>
</reference>
<dbReference type="Gene3D" id="1.10.8.720">
    <property type="entry name" value="Region D6 of dynein motor"/>
    <property type="match status" value="1"/>
</dbReference>
<proteinExistence type="predicted"/>
<gene>
    <name evidence="5" type="ORF">ADEAN_000592300</name>
</gene>
<dbReference type="EMBL" id="LR877155">
    <property type="protein sequence ID" value="CAD2218435.1"/>
    <property type="molecule type" value="Genomic_DNA"/>
</dbReference>
<dbReference type="GO" id="GO:0005524">
    <property type="term" value="F:ATP binding"/>
    <property type="evidence" value="ECO:0007669"/>
    <property type="project" value="UniProtKB-KW"/>
</dbReference>
<dbReference type="InterPro" id="IPR041658">
    <property type="entry name" value="AAA_lid_11"/>
</dbReference>
<dbReference type="InterPro" id="IPR004273">
    <property type="entry name" value="Dynein_heavy_D6_P-loop"/>
</dbReference>
<accession>A0A7G2CGE9</accession>
<keyword evidence="6" id="KW-1185">Reference proteome</keyword>
<dbReference type="Proteomes" id="UP000515908">
    <property type="component" value="Chromosome 11"/>
</dbReference>
<name>A0A7G2CGE9_9TRYP</name>
<protein>
    <submittedName>
        <fullName evidence="5">ATP-binding dynein motor region/Dynein heavy chain region D6 P-loop domain/Dynein heavy chain AAA lid domain/Dynein heavy chain C-terminal domain containing protein, putative</fullName>
    </submittedName>
</protein>
<evidence type="ECO:0000259" key="2">
    <source>
        <dbReference type="Pfam" id="PF12781"/>
    </source>
</evidence>
<dbReference type="InterPro" id="IPR026983">
    <property type="entry name" value="DHC"/>
</dbReference>
<dbReference type="Pfam" id="PF18199">
    <property type="entry name" value="Dynein_C"/>
    <property type="match status" value="1"/>
</dbReference>
<dbReference type="Pfam" id="PF12781">
    <property type="entry name" value="AAA_9"/>
    <property type="match status" value="1"/>
</dbReference>
<dbReference type="GO" id="GO:0030286">
    <property type="term" value="C:dynein complex"/>
    <property type="evidence" value="ECO:0007669"/>
    <property type="project" value="InterPro"/>
</dbReference>
<dbReference type="Gene3D" id="3.40.50.300">
    <property type="entry name" value="P-loop containing nucleotide triphosphate hydrolases"/>
    <property type="match status" value="2"/>
</dbReference>
<dbReference type="GO" id="GO:0008569">
    <property type="term" value="F:minus-end-directed microtubule motor activity"/>
    <property type="evidence" value="ECO:0007669"/>
    <property type="project" value="InterPro"/>
</dbReference>
<dbReference type="InterPro" id="IPR035706">
    <property type="entry name" value="AAA_9"/>
</dbReference>
<dbReference type="AlphaFoldDB" id="A0A7G2CGE9"/>
<dbReference type="InterPro" id="IPR043160">
    <property type="entry name" value="Dynein_C_barrel"/>
</dbReference>
<evidence type="ECO:0000313" key="5">
    <source>
        <dbReference type="EMBL" id="CAD2218435.1"/>
    </source>
</evidence>
<dbReference type="Gene3D" id="6.10.140.1060">
    <property type="match status" value="1"/>
</dbReference>
<organism evidence="5 6">
    <name type="scientific">Angomonas deanei</name>
    <dbReference type="NCBI Taxonomy" id="59799"/>
    <lineage>
        <taxon>Eukaryota</taxon>
        <taxon>Discoba</taxon>
        <taxon>Euglenozoa</taxon>
        <taxon>Kinetoplastea</taxon>
        <taxon>Metakinetoplastina</taxon>
        <taxon>Trypanosomatida</taxon>
        <taxon>Trypanosomatidae</taxon>
        <taxon>Strigomonadinae</taxon>
        <taxon>Angomonas</taxon>
    </lineage>
</organism>
<sequence length="1241" mass="137366">MDFLALPAQRLEWEEAGLPKDNLCVQNATVMQRCTRSTLLIDPSGTASSYLQNYYAKQKINKASFIRPGYLKQLENAVRFGYPIIIDDAEFLDPAIVPLLNQEFRRSGGRLITRIGAQDVDVSNTFKLFLYTRDPNYQPAPDIAGQVCLVNFTVTLSSLQSQCLHRVLMHERPEIDQKRTALMKVQGEYQLKLRMLEQNLLTLIAKSEGSLLDNNQLIDSLASIKKETKGIQEAISDSDASMHLIENTEMLYRPVATVTAKIFFALKRFSTLSTFYRYDVHFIFNIVEYSLSVLPESGKSDPNRETPSSEDISRLDLLARIIVSTVHKRAERGMFREDKLVLALRLAQLRSALLADMAATSDRRLEGLNDPNIVKEEEWEWLLDGLRVTSDGSASGKTAVEAEIPSVLLKDGLLTGGIQSKMALLKLLSKPAFKEIRDSLKSAANASKWAAVFTASDPLSEMETLPSNTFPANANPVRRMALFTFLLYYVRRDTFVSAANTLLRAFFDGYKDADVSLGSLPDADVQAAARFFSQRGDIADILLELNSGTPLLMVSDASHDPSTQIEQQAKRVNTPLRVVAMGSSEGTATVNRYLTDTLRDGGWLLLKNVHLDRTFMDRLEKQIHFERSEGKVNENFRLFLTADSSAAEAQHGGEENAYKVNSNSVVPINLIEESLVVVYEPPPGLKSLLQQTYGTMHAEEEEGHSMLQRVYLAVAWVHAVIMERLFYVPIGWSEVYEYSDIEFQRAIAAVHSWCVDATAKPPSISWLALQAIVAATVYGGRVDNVFDQHVLNILCRRLLTSKVFNSGFQFVETGPLITEKGPAPLESEHTTVKAIMKWIRGLPDGYSSPLWLGLPSTVARMKLSRNANLTVEHWSSIQLAVKEELLGSKGKGGKKGQAGVQVQELIDTRWSTTVKNYAAAWLEPLSRILSRLESNALVKKALSVQNASHKGEVLLGTNDLDEARALKEVVQPLDLAVQREVLVAVELFRLLVTDLGELQEVCNGVRSASEVHRQLMSDMVQDRVPPNWGKYISAHLAGTTGQSSVLISTWVADVQARGEHAVQLAEATEKHQLHSTGIALGLLFAPGSFLTASKQECGRKEKVALEQLVPSVELSSSDTIRSSGGTALFFTHVTMYSAKVNAKGQCTLIHANKSADSALTTITSSVTLKWTWVRKTATNVVATNLAAQNPSSNTIAIPFYVNDNRKVLLDVVSCPVDLSDATQLDDWYTRGVCLAAWSLPQ</sequence>
<dbReference type="PANTHER" id="PTHR45703:SF36">
    <property type="entry name" value="DYNEIN HEAVY CHAIN, CYTOPLASMIC"/>
    <property type="match status" value="1"/>
</dbReference>
<dbReference type="Gene3D" id="3.10.490.20">
    <property type="match status" value="1"/>
</dbReference>
<dbReference type="Pfam" id="PF03028">
    <property type="entry name" value="Dynein_heavy"/>
    <property type="match status" value="1"/>
</dbReference>
<keyword evidence="5" id="KW-0067">ATP-binding</keyword>
<evidence type="ECO:0000259" key="3">
    <source>
        <dbReference type="Pfam" id="PF18198"/>
    </source>
</evidence>
<feature type="domain" description="Dynein heavy chain ATP-binding dynein motor region" evidence="2">
    <location>
        <begin position="12"/>
        <end position="231"/>
    </location>
</feature>
<dbReference type="InterPro" id="IPR042219">
    <property type="entry name" value="AAA_lid_11_sf"/>
</dbReference>
<evidence type="ECO:0000313" key="6">
    <source>
        <dbReference type="Proteomes" id="UP000515908"/>
    </source>
</evidence>
<dbReference type="GO" id="GO:0051959">
    <property type="term" value="F:dynein light intermediate chain binding"/>
    <property type="evidence" value="ECO:0007669"/>
    <property type="project" value="InterPro"/>
</dbReference>
<feature type="domain" description="Dynein heavy chain AAA lid" evidence="3">
    <location>
        <begin position="708"/>
        <end position="856"/>
    </location>
</feature>
<dbReference type="Gene3D" id="1.20.1270.280">
    <property type="match status" value="1"/>
</dbReference>
<feature type="domain" description="Dynein heavy chain region D6 P-loop" evidence="1">
    <location>
        <begin position="547"/>
        <end position="645"/>
    </location>
</feature>